<dbReference type="SMART" id="SM00320">
    <property type="entry name" value="WD40"/>
    <property type="match status" value="7"/>
</dbReference>
<reference evidence="7" key="1">
    <citation type="submission" date="2019-03" db="EMBL/GenBank/DDBJ databases">
        <title>Snf2 controls pulcherriminic acid biosynthesis and connects pigmentation and antifungal activity of the yeast Metschnikowia pulcherrima.</title>
        <authorList>
            <person name="Gore-Lloyd D."/>
            <person name="Sumann I."/>
            <person name="Brachmann A.O."/>
            <person name="Schneeberger K."/>
            <person name="Ortiz-Merino R.A."/>
            <person name="Moreno-Beltran M."/>
            <person name="Schlaefli M."/>
            <person name="Kirner P."/>
            <person name="Santos Kron A."/>
            <person name="Wolfe K.H."/>
            <person name="Piel J."/>
            <person name="Ahrens C.H."/>
            <person name="Henk D."/>
            <person name="Freimoser F.M."/>
        </authorList>
    </citation>
    <scope>NUCLEOTIDE SEQUENCE [LARGE SCALE GENOMIC DNA]</scope>
    <source>
        <strain evidence="7">APC 1.2</strain>
    </source>
</reference>
<dbReference type="InterPro" id="IPR001680">
    <property type="entry name" value="WD40_rpt"/>
</dbReference>
<keyword evidence="2 4" id="KW-0853">WD repeat</keyword>
<evidence type="ECO:0000256" key="4">
    <source>
        <dbReference type="PROSITE-ProRule" id="PRU00221"/>
    </source>
</evidence>
<evidence type="ECO:0000256" key="5">
    <source>
        <dbReference type="SAM" id="MobiDB-lite"/>
    </source>
</evidence>
<comment type="similarity">
    <text evidence="1">Belongs to the WD repeat WDR48 family.</text>
</comment>
<dbReference type="GO" id="GO:0000724">
    <property type="term" value="P:double-strand break repair via homologous recombination"/>
    <property type="evidence" value="ECO:0007669"/>
    <property type="project" value="TreeGrafter"/>
</dbReference>
<protein>
    <submittedName>
        <fullName evidence="6">WD domain-containing protein, G-beta repeat-containing protein</fullName>
    </submittedName>
</protein>
<proteinExistence type="inferred from homology"/>
<dbReference type="Gene3D" id="2.130.10.10">
    <property type="entry name" value="YVTN repeat-like/Quinoprotein amine dehydrogenase"/>
    <property type="match status" value="2"/>
</dbReference>
<dbReference type="InterPro" id="IPR036322">
    <property type="entry name" value="WD40_repeat_dom_sf"/>
</dbReference>
<accession>A0A4P6XNP8</accession>
<name>A0A4P6XNP8_9ASCO</name>
<dbReference type="InterPro" id="IPR015943">
    <property type="entry name" value="WD40/YVTN_repeat-like_dom_sf"/>
</dbReference>
<dbReference type="Pfam" id="PF11816">
    <property type="entry name" value="DUF3337"/>
    <property type="match status" value="1"/>
</dbReference>
<evidence type="ECO:0000256" key="3">
    <source>
        <dbReference type="ARBA" id="ARBA00022737"/>
    </source>
</evidence>
<organism evidence="6 7">
    <name type="scientific">Metschnikowia aff. pulcherrima</name>
    <dbReference type="NCBI Taxonomy" id="2163413"/>
    <lineage>
        <taxon>Eukaryota</taxon>
        <taxon>Fungi</taxon>
        <taxon>Dikarya</taxon>
        <taxon>Ascomycota</taxon>
        <taxon>Saccharomycotina</taxon>
        <taxon>Pichiomycetes</taxon>
        <taxon>Metschnikowiaceae</taxon>
        <taxon>Metschnikowia</taxon>
    </lineage>
</organism>
<dbReference type="EMBL" id="CP034459">
    <property type="protein sequence ID" value="QBM89112.1"/>
    <property type="molecule type" value="Genomic_DNA"/>
</dbReference>
<dbReference type="PANTHER" id="PTHR19862">
    <property type="entry name" value="WD REPEAT-CONTAINING PROTEIN 48"/>
    <property type="match status" value="1"/>
</dbReference>
<dbReference type="STRING" id="2163413.A0A4P6XNP8"/>
<dbReference type="InterPro" id="IPR051246">
    <property type="entry name" value="WDR48"/>
</dbReference>
<gene>
    <name evidence="6" type="primary">MPUL0D01730</name>
    <name evidence="6" type="ORF">METSCH_D01730</name>
</gene>
<dbReference type="PROSITE" id="PS50082">
    <property type="entry name" value="WD_REPEATS_2"/>
    <property type="match status" value="2"/>
</dbReference>
<dbReference type="SUPFAM" id="SSF50978">
    <property type="entry name" value="WD40 repeat-like"/>
    <property type="match status" value="1"/>
</dbReference>
<feature type="repeat" description="WD" evidence="4">
    <location>
        <begin position="246"/>
        <end position="285"/>
    </location>
</feature>
<dbReference type="AlphaFoldDB" id="A0A4P6XNP8"/>
<evidence type="ECO:0000313" key="7">
    <source>
        <dbReference type="Proteomes" id="UP000292447"/>
    </source>
</evidence>
<dbReference type="PRINTS" id="PR00320">
    <property type="entry name" value="GPROTEINBRPT"/>
</dbReference>
<evidence type="ECO:0000313" key="6">
    <source>
        <dbReference type="EMBL" id="QBM89112.1"/>
    </source>
</evidence>
<dbReference type="InterPro" id="IPR020472">
    <property type="entry name" value="WD40_PAC1"/>
</dbReference>
<dbReference type="Proteomes" id="UP000292447">
    <property type="component" value="Chromosome IV"/>
</dbReference>
<evidence type="ECO:0000256" key="1">
    <source>
        <dbReference type="ARBA" id="ARBA00006917"/>
    </source>
</evidence>
<feature type="compositionally biased region" description="Polar residues" evidence="5">
    <location>
        <begin position="768"/>
        <end position="779"/>
    </location>
</feature>
<feature type="region of interest" description="Disordered" evidence="5">
    <location>
        <begin position="757"/>
        <end position="779"/>
    </location>
</feature>
<dbReference type="Pfam" id="PF00400">
    <property type="entry name" value="WD40"/>
    <property type="match status" value="2"/>
</dbReference>
<dbReference type="InterPro" id="IPR021772">
    <property type="entry name" value="WDR48/Bun107"/>
</dbReference>
<dbReference type="PROSITE" id="PS50294">
    <property type="entry name" value="WD_REPEATS_REGION"/>
    <property type="match status" value="2"/>
</dbReference>
<dbReference type="PANTHER" id="PTHR19862:SF14">
    <property type="entry name" value="WD REPEAT-CONTAINING PROTEIN 48"/>
    <property type="match status" value="1"/>
</dbReference>
<dbReference type="InterPro" id="IPR019775">
    <property type="entry name" value="WD40_repeat_CS"/>
</dbReference>
<dbReference type="PROSITE" id="PS00678">
    <property type="entry name" value="WD_REPEATS_1"/>
    <property type="match status" value="2"/>
</dbReference>
<evidence type="ECO:0000256" key="2">
    <source>
        <dbReference type="ARBA" id="ARBA00022574"/>
    </source>
</evidence>
<feature type="repeat" description="WD" evidence="4">
    <location>
        <begin position="152"/>
        <end position="186"/>
    </location>
</feature>
<dbReference type="GO" id="GO:0043130">
    <property type="term" value="F:ubiquitin binding"/>
    <property type="evidence" value="ECO:0007669"/>
    <property type="project" value="TreeGrafter"/>
</dbReference>
<keyword evidence="3" id="KW-0677">Repeat</keyword>
<keyword evidence="7" id="KW-1185">Reference proteome</keyword>
<sequence length="1038" mass="117351">MARPKKGLSYVLGDASEKENHILPINAMQFSLARLQLYTAGRDGAVKAWGATEQASSPEFNFFPGKDYFENQADVAETILKLETSLSSSPVEYCMPSSTYDPSITKSFNVHFDWVNDLKLVNKDRHLVSASADLSLKLIDLDGDERDVQKFQNVHTDYVKKISSIPLQNSLVSGGLDGKIVVWDMNILAPVLSFQNNSSGLNSASSIYALSNDDGHLISTGGPNNTINLYDRRVTPDTNTNLIRKLVGHQDNVRCLLMNSNFILSGSSDSTIKLWDLRNFNVYKTFDAHDDAVWSLCTGASSDPGSSSIADFKEFYSGDKAGNIIKTDLNYLSTHSTYDEEDPFSDSTFTSSDQAYIDEQIGLCTLVAKAPSAIVSLCVEENSSIFASCYDSLQRFHLPKTRNLAKYQYLRACVEHAECLDKRYDDDLSKGIDSPTDQSDLNSDFYDIISHLSTDSANIDLASSRSGVSRALLPQMSRKDSLDLSGQYTSMFLSVNGGPSGEFVNAYKDDLLEDPRLTNTNCFVDETPIEMLLNPVPPSQIITIPFNKCPFQNFTITPKSIVSKKLFNNKRQLIALYVNGDIKIWDIFVCKIVKLIAHENNRQHLSEDELRIRSKEMDLLFQQYQTNEVLANWCEVYIRSGKLMVLLSETNIGNVEIYYDELVKDYPSLRADLEASQKSISGPKKSCMVSNDTRFWLARIFLASVFQSYCLFEWESDKRVREMMRNYLMHQRSVLSGDEASSIDNDDVSKKKKLFSRKSSTAPRVKNNGGQCASNGSTLTDLSESREFSRLPLSVPDDSIAKMLTSNEHLYKEKYSIQGHKRVVDSLLRLYIDGTTLKEGSDDEYRPVIPEELFSGDLLLMIYETSADLGNFRDLYTLHVSDLKRLRRHSVIGENQLVDQLRINLPKWIGASILYNKFPVKEQPKISFQLFEVDYGLLPPHKTIGGKTQKKIKKLPPMETSIKLSSHCMLRVGKILQFLTEKFESRTTEMKMKTPATEWLLLECKGQELDSRMTLQTIKTLIWKSSTDIELYFHRKFD</sequence>